<protein>
    <submittedName>
        <fullName evidence="2">DUF3054 domain-containing protein</fullName>
    </submittedName>
</protein>
<name>A0ABX9IB73_9ACTN</name>
<organism evidence="2 3">
    <name type="scientific">Cutibacterium namnetense</name>
    <dbReference type="NCBI Taxonomy" id="1574624"/>
    <lineage>
        <taxon>Bacteria</taxon>
        <taxon>Bacillati</taxon>
        <taxon>Actinomycetota</taxon>
        <taxon>Actinomycetes</taxon>
        <taxon>Propionibacteriales</taxon>
        <taxon>Propionibacteriaceae</taxon>
        <taxon>Cutibacterium</taxon>
    </lineage>
</organism>
<feature type="transmembrane region" description="Helical" evidence="1">
    <location>
        <begin position="12"/>
        <end position="32"/>
    </location>
</feature>
<feature type="transmembrane region" description="Helical" evidence="1">
    <location>
        <begin position="69"/>
        <end position="89"/>
    </location>
</feature>
<reference evidence="2 3" key="1">
    <citation type="submission" date="2017-09" db="EMBL/GenBank/DDBJ databases">
        <authorList>
            <person name="Bumgarner R.E."/>
        </authorList>
    </citation>
    <scope>NUCLEOTIDE SEQUENCE [LARGE SCALE GENOMIC DNA]</scope>
    <source>
        <strain evidence="2 3">T34998</strain>
    </source>
</reference>
<proteinExistence type="predicted"/>
<keyword evidence="3" id="KW-1185">Reference proteome</keyword>
<accession>A0ABX9IB73</accession>
<dbReference type="Pfam" id="PF11255">
    <property type="entry name" value="DUF3054"/>
    <property type="match status" value="1"/>
</dbReference>
<comment type="caution">
    <text evidence="2">The sequence shown here is derived from an EMBL/GenBank/DDBJ whole genome shotgun (WGS) entry which is preliminary data.</text>
</comment>
<dbReference type="InterPro" id="IPR021414">
    <property type="entry name" value="DUF3054"/>
</dbReference>
<keyword evidence="1" id="KW-0812">Transmembrane</keyword>
<evidence type="ECO:0000256" key="1">
    <source>
        <dbReference type="SAM" id="Phobius"/>
    </source>
</evidence>
<sequence length="129" mass="13650">MNDELASPPVRRALVADVVCVILFATMGRASHGEALSPGGLLRTGTPFVLGLAVGWVIVVTARIAALRWLAGVVLWASTLVGGMMVRYFTGQGIAVTFVVVAASFLALTLIGWRAVVIAIRALRRKKHA</sequence>
<keyword evidence="1" id="KW-0472">Membrane</keyword>
<feature type="transmembrane region" description="Helical" evidence="1">
    <location>
        <begin position="44"/>
        <end position="62"/>
    </location>
</feature>
<evidence type="ECO:0000313" key="2">
    <source>
        <dbReference type="EMBL" id="REB70696.1"/>
    </source>
</evidence>
<feature type="transmembrane region" description="Helical" evidence="1">
    <location>
        <begin position="95"/>
        <end position="120"/>
    </location>
</feature>
<evidence type="ECO:0000313" key="3">
    <source>
        <dbReference type="Proteomes" id="UP000256324"/>
    </source>
</evidence>
<dbReference type="Proteomes" id="UP000256324">
    <property type="component" value="Unassembled WGS sequence"/>
</dbReference>
<gene>
    <name evidence="2" type="ORF">CP880_02765</name>
</gene>
<dbReference type="EMBL" id="PCZS01000001">
    <property type="protein sequence ID" value="REB70696.1"/>
    <property type="molecule type" value="Genomic_DNA"/>
</dbReference>
<dbReference type="RefSeq" id="WP_063811219.1">
    <property type="nucleotide sequence ID" value="NZ_JARJOC010000001.1"/>
</dbReference>
<keyword evidence="1" id="KW-1133">Transmembrane helix</keyword>